<dbReference type="CDD" id="cd12215">
    <property type="entry name" value="ChiC_BD"/>
    <property type="match status" value="1"/>
</dbReference>
<dbReference type="CDD" id="cd06548">
    <property type="entry name" value="GH18_chitinase"/>
    <property type="match status" value="1"/>
</dbReference>
<dbReference type="Proteomes" id="UP000530234">
    <property type="component" value="Unassembled WGS sequence"/>
</dbReference>
<keyword evidence="3" id="KW-0119">Carbohydrate metabolism</keyword>
<protein>
    <submittedName>
        <fullName evidence="9">Chitinase</fullName>
    </submittedName>
</protein>
<dbReference type="PANTHER" id="PTHR11177">
    <property type="entry name" value="CHITINASE"/>
    <property type="match status" value="1"/>
</dbReference>
<keyword evidence="2" id="KW-0624">Polysaccharide degradation</keyword>
<keyword evidence="2" id="KW-0146">Chitin degradation</keyword>
<evidence type="ECO:0000256" key="7">
    <source>
        <dbReference type="SAM" id="SignalP"/>
    </source>
</evidence>
<evidence type="ECO:0000259" key="8">
    <source>
        <dbReference type="PROSITE" id="PS51910"/>
    </source>
</evidence>
<keyword evidence="4 5" id="KW-0326">Glycosidase</keyword>
<dbReference type="GO" id="GO:0005576">
    <property type="term" value="C:extracellular region"/>
    <property type="evidence" value="ECO:0007669"/>
    <property type="project" value="InterPro"/>
</dbReference>
<dbReference type="InterPro" id="IPR009470">
    <property type="entry name" value="Chi_C"/>
</dbReference>
<organism evidence="9 10">
    <name type="scientific">Streptomyces calidiresistens</name>
    <dbReference type="NCBI Taxonomy" id="1485586"/>
    <lineage>
        <taxon>Bacteria</taxon>
        <taxon>Bacillati</taxon>
        <taxon>Actinomycetota</taxon>
        <taxon>Actinomycetes</taxon>
        <taxon>Kitasatosporales</taxon>
        <taxon>Streptomycetaceae</taxon>
        <taxon>Streptomyces</taxon>
    </lineage>
</organism>
<dbReference type="SMART" id="SM00636">
    <property type="entry name" value="Glyco_18"/>
    <property type="match status" value="1"/>
</dbReference>
<dbReference type="InterPro" id="IPR011583">
    <property type="entry name" value="Chitinase_II/V-like_cat"/>
</dbReference>
<feature type="domain" description="GH18" evidence="8">
    <location>
        <begin position="75"/>
        <end position="555"/>
    </location>
</feature>
<dbReference type="Gene3D" id="3.10.50.10">
    <property type="match status" value="1"/>
</dbReference>
<dbReference type="Gene3D" id="3.20.20.80">
    <property type="entry name" value="Glycosidases"/>
    <property type="match status" value="1"/>
</dbReference>
<feature type="region of interest" description="Disordered" evidence="6">
    <location>
        <begin position="702"/>
        <end position="740"/>
    </location>
</feature>
<dbReference type="GO" id="GO:0006032">
    <property type="term" value="P:chitin catabolic process"/>
    <property type="evidence" value="ECO:0007669"/>
    <property type="project" value="UniProtKB-KW"/>
</dbReference>
<keyword evidence="1 5" id="KW-0378">Hydrolase</keyword>
<dbReference type="InterPro" id="IPR017853">
    <property type="entry name" value="GH"/>
</dbReference>
<dbReference type="EMBL" id="VKHS01000538">
    <property type="protein sequence ID" value="MBB0231511.1"/>
    <property type="molecule type" value="Genomic_DNA"/>
</dbReference>
<evidence type="ECO:0000313" key="9">
    <source>
        <dbReference type="EMBL" id="MBB0231511.1"/>
    </source>
</evidence>
<dbReference type="SUPFAM" id="SSF51055">
    <property type="entry name" value="Carbohydrate binding domain"/>
    <property type="match status" value="1"/>
</dbReference>
<dbReference type="SUPFAM" id="SSF51445">
    <property type="entry name" value="(Trans)glycosidases"/>
    <property type="match status" value="1"/>
</dbReference>
<feature type="compositionally biased region" description="Gly residues" evidence="6">
    <location>
        <begin position="709"/>
        <end position="731"/>
    </location>
</feature>
<evidence type="ECO:0000256" key="5">
    <source>
        <dbReference type="RuleBase" id="RU000489"/>
    </source>
</evidence>
<dbReference type="Pfam" id="PF00704">
    <property type="entry name" value="Glyco_hydro_18"/>
    <property type="match status" value="1"/>
</dbReference>
<dbReference type="InterPro" id="IPR029070">
    <property type="entry name" value="Chitinase_insertion_sf"/>
</dbReference>
<dbReference type="InterPro" id="IPR001579">
    <property type="entry name" value="Glyco_hydro_18_chit_AS"/>
</dbReference>
<dbReference type="InterPro" id="IPR050314">
    <property type="entry name" value="Glycosyl_Hydrlase_18"/>
</dbReference>
<dbReference type="RefSeq" id="WP_182665950.1">
    <property type="nucleotide sequence ID" value="NZ_VKHS01000538.1"/>
</dbReference>
<keyword evidence="7" id="KW-0732">Signal</keyword>
<dbReference type="PROSITE" id="PS01095">
    <property type="entry name" value="GH18_1"/>
    <property type="match status" value="1"/>
</dbReference>
<dbReference type="SUPFAM" id="SSF54556">
    <property type="entry name" value="Chitinase insertion domain"/>
    <property type="match status" value="1"/>
</dbReference>
<name>A0A7W3T687_9ACTN</name>
<dbReference type="GO" id="GO:0030246">
    <property type="term" value="F:carbohydrate binding"/>
    <property type="evidence" value="ECO:0007669"/>
    <property type="project" value="InterPro"/>
</dbReference>
<accession>A0A7W3T687</accession>
<evidence type="ECO:0000256" key="2">
    <source>
        <dbReference type="ARBA" id="ARBA00023024"/>
    </source>
</evidence>
<evidence type="ECO:0000256" key="1">
    <source>
        <dbReference type="ARBA" id="ARBA00022801"/>
    </source>
</evidence>
<dbReference type="AlphaFoldDB" id="A0A7W3T687"/>
<comment type="caution">
    <text evidence="9">The sequence shown here is derived from an EMBL/GenBank/DDBJ whole genome shotgun (WGS) entry which is preliminary data.</text>
</comment>
<keyword evidence="10" id="KW-1185">Reference proteome</keyword>
<dbReference type="PANTHER" id="PTHR11177:SF308">
    <property type="entry name" value="CHITINASE A"/>
    <property type="match status" value="1"/>
</dbReference>
<dbReference type="Pfam" id="PF06483">
    <property type="entry name" value="ChiC"/>
    <property type="match status" value="1"/>
</dbReference>
<dbReference type="GO" id="GO:0008061">
    <property type="term" value="F:chitin binding"/>
    <property type="evidence" value="ECO:0007669"/>
    <property type="project" value="InterPro"/>
</dbReference>
<dbReference type="GO" id="GO:0005975">
    <property type="term" value="P:carbohydrate metabolic process"/>
    <property type="evidence" value="ECO:0007669"/>
    <property type="project" value="InterPro"/>
</dbReference>
<dbReference type="InterPro" id="IPR001223">
    <property type="entry name" value="Glyco_hydro18_cat"/>
</dbReference>
<feature type="signal peptide" evidence="7">
    <location>
        <begin position="1"/>
        <end position="33"/>
    </location>
</feature>
<dbReference type="InterPro" id="IPR003610">
    <property type="entry name" value="CBM5/12"/>
</dbReference>
<reference evidence="10" key="1">
    <citation type="submission" date="2019-10" db="EMBL/GenBank/DDBJ databases">
        <title>Streptomyces sp. nov., a novel actinobacterium isolated from alkaline environment.</title>
        <authorList>
            <person name="Golinska P."/>
        </authorList>
    </citation>
    <scope>NUCLEOTIDE SEQUENCE [LARGE SCALE GENOMIC DNA]</scope>
    <source>
        <strain evidence="10">DSM 42108</strain>
    </source>
</reference>
<evidence type="ECO:0000256" key="6">
    <source>
        <dbReference type="SAM" id="MobiDB-lite"/>
    </source>
</evidence>
<dbReference type="InterPro" id="IPR036573">
    <property type="entry name" value="CBM_sf_5/12"/>
</dbReference>
<dbReference type="SMART" id="SM00495">
    <property type="entry name" value="ChtBD3"/>
    <property type="match status" value="1"/>
</dbReference>
<evidence type="ECO:0000256" key="3">
    <source>
        <dbReference type="ARBA" id="ARBA00023277"/>
    </source>
</evidence>
<proteinExistence type="predicted"/>
<sequence>MFARFRRRTAVGVTAAAVTGLFLSLLAAAPAPARETVDHSACRPDGLYTTPGVEVPYCTVYDREGREDLGSDHQRRIIGYFTGWRTGGDGRDPYLAPDIPWEHITHINYAFAHVGRDHRISVGPDTPDNPATGMTWPDVPGAEPDTSLPYRGHFNLLTTHKQRHPHVKTLISVGGWAETGGYFDPDGERVASGGFYTMATNADGSVNHAGIATFAESAVEFLREYGFDGLDIDYEYATSMRDAGNPLDQWVANPRRAGLNEGYEALMRELRERLDRAGARDGRHYLLTVAAPSSGYLLRGMETHGISRYLDYVNIMSYDLHGAWNEHVGPNAALFDDGRDGELAAAGVYTTAQYGGIGYLNTDWAYHYFRASMPPGRINIGLPYYTRGWKNVTGGTNGLWGTARTTTCPAGSGLTTCGDGASGIDNLWHDLDTAGAESPAGSNPMWHAKNLEAGIVGDYVEQYGFPADLELTGEYRRHWDETLTAPWLWNADKRVFLSTEDEQSVAAKADYVVDRGIGGTMVWELAGDYGWDEAEGRYGPGDTLTRTMHERFRDAPPYEATRATIDMPTETLDIDVALTDFPLGDNNYPISPKLRITNRSELTLPGGTEFRFDLGTSAPGTARDQSGFGTTLVRSDHTRSNNIGGLDGPYHRMSLKLPGWQSLEPGGTVTLDFVYHLPVSTPSNWTVTIGGTTRGLAGDLARGTVPADPGGGSSTGGDGGTGDGSTGGNGECGAPSWRADAVHTGGDTVSWNGRLWRAQWWTSGEEPGTTGPWGVWVDLGPC</sequence>
<dbReference type="GO" id="GO:0004553">
    <property type="term" value="F:hydrolase activity, hydrolyzing O-glycosyl compounds"/>
    <property type="evidence" value="ECO:0007669"/>
    <property type="project" value="InterPro"/>
</dbReference>
<evidence type="ECO:0000313" key="10">
    <source>
        <dbReference type="Proteomes" id="UP000530234"/>
    </source>
</evidence>
<gene>
    <name evidence="9" type="ORF">FOE67_18880</name>
</gene>
<dbReference type="PROSITE" id="PS51910">
    <property type="entry name" value="GH18_2"/>
    <property type="match status" value="1"/>
</dbReference>
<dbReference type="Gene3D" id="2.10.10.20">
    <property type="entry name" value="Carbohydrate-binding module superfamily 5/12"/>
    <property type="match status" value="1"/>
</dbReference>
<evidence type="ECO:0000256" key="4">
    <source>
        <dbReference type="ARBA" id="ARBA00023295"/>
    </source>
</evidence>
<feature type="chain" id="PRO_5031377857" evidence="7">
    <location>
        <begin position="34"/>
        <end position="782"/>
    </location>
</feature>